<organism evidence="4 6">
    <name type="scientific">Arabidopsis thaliana</name>
    <name type="common">Mouse-ear cress</name>
    <dbReference type="NCBI Taxonomy" id="3702"/>
    <lineage>
        <taxon>Eukaryota</taxon>
        <taxon>Viridiplantae</taxon>
        <taxon>Streptophyta</taxon>
        <taxon>Embryophyta</taxon>
        <taxon>Tracheophyta</taxon>
        <taxon>Spermatophyta</taxon>
        <taxon>Magnoliopsida</taxon>
        <taxon>eudicotyledons</taxon>
        <taxon>Gunneridae</taxon>
        <taxon>Pentapetalae</taxon>
        <taxon>rosids</taxon>
        <taxon>malvids</taxon>
        <taxon>Brassicales</taxon>
        <taxon>Brassicaceae</taxon>
        <taxon>Camelineae</taxon>
        <taxon>Arabidopsis</taxon>
    </lineage>
</organism>
<evidence type="ECO:0000313" key="7">
    <source>
        <dbReference type="Proteomes" id="UP000426265"/>
    </source>
</evidence>
<name>A0A384L309_ARATH</name>
<dbReference type="RefSeq" id="NP_001078086.1">
    <property type="nucleotide sequence ID" value="NM_001084617.2"/>
</dbReference>
<evidence type="ECO:0000256" key="1">
    <source>
        <dbReference type="SAM" id="SignalP"/>
    </source>
</evidence>
<sequence>MKMQQTKVMFFLLALISTLMFQPSEARNTNLCETTAIEKEPGCFDALRLAAGDADFRWLNRDCCRAVRTLNDTCLLLIYPGRAYPIRIFKSICIGKFPPLRH</sequence>
<dbReference type="EMBL" id="CACRSJ010000106">
    <property type="protein sequence ID" value="VYS55937.1"/>
    <property type="molecule type" value="Genomic_DNA"/>
</dbReference>
<evidence type="ECO:0000313" key="4">
    <source>
        <dbReference type="EMBL" id="OAP02651.1"/>
    </source>
</evidence>
<dbReference type="ExpressionAtlas" id="A0A384L309">
    <property type="expression patterns" value="baseline"/>
</dbReference>
<evidence type="ECO:0000313" key="3">
    <source>
        <dbReference type="EMBL" id="CAA0380970.1"/>
    </source>
</evidence>
<dbReference type="EMBL" id="LUHQ01000003">
    <property type="protein sequence ID" value="OAP02651.1"/>
    <property type="molecule type" value="Genomic_DNA"/>
</dbReference>
<dbReference type="OrthoDB" id="1029957at2759"/>
<evidence type="ECO:0000313" key="5">
    <source>
        <dbReference type="EMBL" id="VYS55937.1"/>
    </source>
</evidence>
<dbReference type="Proteomes" id="UP000426265">
    <property type="component" value="Unassembled WGS sequence"/>
</dbReference>
<reference evidence="4" key="2">
    <citation type="submission" date="2016-03" db="EMBL/GenBank/DDBJ databases">
        <title>Full-length assembly of Arabidopsis thaliana Ler reveals the complement of translocations and inversions.</title>
        <authorList>
            <person name="Zapata L."/>
            <person name="Schneeberger K."/>
            <person name="Ossowski S."/>
        </authorList>
    </citation>
    <scope>NUCLEOTIDE SEQUENCE [LARGE SCALE GENOMIC DNA]</scope>
    <source>
        <tissue evidence="4">Leaf</tissue>
    </source>
</reference>
<dbReference type="GeneID" id="5007977"/>
<proteinExistence type="predicted"/>
<dbReference type="EMBL" id="CACSHJ010000089">
    <property type="protein sequence ID" value="CAA0380970.1"/>
    <property type="molecule type" value="Genomic_DNA"/>
</dbReference>
<evidence type="ECO:0000313" key="8">
    <source>
        <dbReference type="Proteomes" id="UP000434276"/>
    </source>
</evidence>
<dbReference type="Araport" id="AT3G01324"/>
<evidence type="ECO:0008006" key="9">
    <source>
        <dbReference type="Google" id="ProtNLM"/>
    </source>
</evidence>
<protein>
    <recommendedName>
        <fullName evidence="9">ECA1-like gametogenesis related family protein</fullName>
    </recommendedName>
</protein>
<evidence type="ECO:0000313" key="2">
    <source>
        <dbReference type="Araport" id="AT3G01324"/>
    </source>
</evidence>
<reference evidence="3 8" key="3">
    <citation type="submission" date="2019-12" db="EMBL/GenBank/DDBJ databases">
        <authorList>
            <person name="Jiao W.-B."/>
            <person name="Schneeberger K."/>
        </authorList>
    </citation>
    <scope>NUCLEOTIDE SEQUENCE [LARGE SCALE GENOMIC DNA]</scope>
    <source>
        <strain evidence="7">cv. An-1</strain>
        <strain evidence="8">cv. C24</strain>
    </source>
</reference>
<keyword evidence="1" id="KW-0732">Signal</keyword>
<evidence type="ECO:0000313" key="6">
    <source>
        <dbReference type="Proteomes" id="UP000078284"/>
    </source>
</evidence>
<reference evidence="6" key="1">
    <citation type="journal article" date="2016" name="Proc. Natl. Acad. Sci. U.S.A.">
        <title>Chromosome-level assembly of Arabidopsis thaliana Ler reveals the extent of translocation and inversion polymorphisms.</title>
        <authorList>
            <person name="Zapata L."/>
            <person name="Ding J."/>
            <person name="Willing E.M."/>
            <person name="Hartwig B."/>
            <person name="Bezdan D."/>
            <person name="Jiao W.B."/>
            <person name="Patel V."/>
            <person name="Velikkakam James G."/>
            <person name="Koornneef M."/>
            <person name="Ossowski S."/>
            <person name="Schneeberger K."/>
        </authorList>
    </citation>
    <scope>NUCLEOTIDE SEQUENCE [LARGE SCALE GENOMIC DNA]</scope>
    <source>
        <strain evidence="6">cv. Landsberg erecta</strain>
    </source>
</reference>
<gene>
    <name evidence="2" type="ordered locus">At3g01324</name>
    <name evidence="4" type="ordered locus">AXX17_At3g00410</name>
    <name evidence="5" type="ORF">AN1_LOCUS11391</name>
    <name evidence="3" type="ORF">C24_LOCUS11228</name>
</gene>
<dbReference type="Proteomes" id="UP000434276">
    <property type="component" value="Unassembled WGS sequence"/>
</dbReference>
<dbReference type="Proteomes" id="UP000078284">
    <property type="component" value="Chromosome 3"/>
</dbReference>
<dbReference type="OMA" id="CLNVKYV"/>
<feature type="chain" id="PRO_5038231022" description="ECA1-like gametogenesis related family protein" evidence="1">
    <location>
        <begin position="27"/>
        <end position="102"/>
    </location>
</feature>
<feature type="signal peptide" evidence="1">
    <location>
        <begin position="1"/>
        <end position="26"/>
    </location>
</feature>
<dbReference type="AlphaFoldDB" id="A0A384L309"/>
<accession>A0A384L309</accession>
<dbReference type="KEGG" id="ath:AT3G01324"/>